<dbReference type="RefSeq" id="WP_014458132.1">
    <property type="nucleotide sequence ID" value="NZ_BCVB01000008.1"/>
</dbReference>
<reference evidence="1 2" key="1">
    <citation type="journal article" date="2015" name="Genome Announc.">
        <title>Complete genome sequences for 35 biothreat assay-relevant bacillus species.</title>
        <authorList>
            <person name="Johnson S.L."/>
            <person name="Daligault H.E."/>
            <person name="Davenport K.W."/>
            <person name="Jaissle J."/>
            <person name="Frey K.G."/>
            <person name="Ladner J.T."/>
            <person name="Broomall S.M."/>
            <person name="Bishop-Lilly K.A."/>
            <person name="Bruce D.C."/>
            <person name="Gibbons H.S."/>
            <person name="Coyne S.R."/>
            <person name="Lo C.C."/>
            <person name="Meincke L."/>
            <person name="Munk A.C."/>
            <person name="Koroleva G.I."/>
            <person name="Rosenzweig C.N."/>
            <person name="Palacios G.F."/>
            <person name="Redden C.L."/>
            <person name="Minogue T.D."/>
            <person name="Chain P.S."/>
        </authorList>
    </citation>
    <scope>NUCLEOTIDE SEQUENCE [LARGE SCALE GENOMIC DNA]</scope>
    <source>
        <strain evidence="2">ATCC 14581 / DSM 32 / JCM 2506 / NBRC 15308 / NCIMB 9376 / NCTC 10342 / NRRL B-14308 / VKM B-512</strain>
    </source>
</reference>
<dbReference type="GeneID" id="93645095"/>
<dbReference type="KEGG" id="bmeg:BG04_1630"/>
<proteinExistence type="predicted"/>
<name>A0A0B6AE90_PRIM2</name>
<dbReference type="InterPro" id="IPR023804">
    <property type="entry name" value="DUF3792_TM"/>
</dbReference>
<evidence type="ECO:0000313" key="1">
    <source>
        <dbReference type="EMBL" id="AJI21826.1"/>
    </source>
</evidence>
<gene>
    <name evidence="1" type="ORF">BG04_1630</name>
</gene>
<protein>
    <recommendedName>
        <fullName evidence="3">TIGR04086 family membrane protein</fullName>
    </recommendedName>
</protein>
<evidence type="ECO:0008006" key="3">
    <source>
        <dbReference type="Google" id="ProtNLM"/>
    </source>
</evidence>
<evidence type="ECO:0000313" key="2">
    <source>
        <dbReference type="Proteomes" id="UP000031829"/>
    </source>
</evidence>
<dbReference type="EMBL" id="CP009920">
    <property type="protein sequence ID" value="AJI21826.1"/>
    <property type="molecule type" value="Genomic_DNA"/>
</dbReference>
<dbReference type="Proteomes" id="UP000031829">
    <property type="component" value="Chromosome"/>
</dbReference>
<organism evidence="1 2">
    <name type="scientific">Priestia megaterium (strain ATCC 14581 / DSM 32 / CCUG 1817 / JCM 2506 / NBRC 15308 / NCIMB 9376 / NCTC 10342 / NRRL B-14308 / VKM B-512 / Ford 19)</name>
    <name type="common">Bacillus megaterium</name>
    <dbReference type="NCBI Taxonomy" id="1348623"/>
    <lineage>
        <taxon>Bacteria</taxon>
        <taxon>Bacillati</taxon>
        <taxon>Bacillota</taxon>
        <taxon>Bacilli</taxon>
        <taxon>Bacillales</taxon>
        <taxon>Bacillaceae</taxon>
        <taxon>Priestia</taxon>
    </lineage>
</organism>
<dbReference type="Pfam" id="PF12670">
    <property type="entry name" value="DUF3792"/>
    <property type="match status" value="1"/>
</dbReference>
<accession>A0A0B6AE90</accession>
<dbReference type="HOGENOM" id="CLU_149197_3_1_9"/>
<sequence>MGAKRMSNAVFAGVATILVMALAISIIFSLILKFTSLEEQSVRLFLLILSFITLFIGGFIAGGRNGSKGLLVGGATGISYSFLMFLLQFLGYSHLFSAQQLLFHAGFIGVAILGGIVGVNIAGSREA</sequence>
<dbReference type="AlphaFoldDB" id="A0A0B6AE90"/>
<dbReference type="NCBIfam" id="TIGR04086">
    <property type="entry name" value="TIGR04086_membr"/>
    <property type="match status" value="1"/>
</dbReference>